<dbReference type="PIRSF" id="PIRSF037260">
    <property type="entry name" value="UPF0223"/>
    <property type="match status" value="1"/>
</dbReference>
<comment type="caution">
    <text evidence="1">The sequence shown here is derived from an EMBL/GenBank/DDBJ whole genome shotgun (WGS) entry which is preliminary data.</text>
</comment>
<dbReference type="RefSeq" id="WP_056976505.1">
    <property type="nucleotide sequence ID" value="NZ_AYYP01000022.1"/>
</dbReference>
<reference evidence="1 2" key="1">
    <citation type="journal article" date="2015" name="Genome Announc.">
        <title>Expanding the biotechnology potential of lactobacilli through comparative genomics of 213 strains and associated genera.</title>
        <authorList>
            <person name="Sun Z."/>
            <person name="Harris H.M."/>
            <person name="McCann A."/>
            <person name="Guo C."/>
            <person name="Argimon S."/>
            <person name="Zhang W."/>
            <person name="Yang X."/>
            <person name="Jeffery I.B."/>
            <person name="Cooney J.C."/>
            <person name="Kagawa T.F."/>
            <person name="Liu W."/>
            <person name="Song Y."/>
            <person name="Salvetti E."/>
            <person name="Wrobel A."/>
            <person name="Rasinkangas P."/>
            <person name="Parkhill J."/>
            <person name="Rea M.C."/>
            <person name="O'Sullivan O."/>
            <person name="Ritari J."/>
            <person name="Douillard F.P."/>
            <person name="Paul Ross R."/>
            <person name="Yang R."/>
            <person name="Briner A.E."/>
            <person name="Felis G.E."/>
            <person name="de Vos W.M."/>
            <person name="Barrangou R."/>
            <person name="Klaenhammer T.R."/>
            <person name="Caufield P.W."/>
            <person name="Cui Y."/>
            <person name="Zhang H."/>
            <person name="O'Toole P.W."/>
        </authorList>
    </citation>
    <scope>NUCLEOTIDE SEQUENCE [LARGE SCALE GENOMIC DNA]</scope>
    <source>
        <strain evidence="1 2">DSM 20509</strain>
    </source>
</reference>
<dbReference type="PATRIC" id="fig|1423718.3.peg.1687"/>
<dbReference type="NCBIfam" id="NF003353">
    <property type="entry name" value="PRK04387.1"/>
    <property type="match status" value="1"/>
</dbReference>
<dbReference type="Pfam" id="PF05256">
    <property type="entry name" value="UPF0223"/>
    <property type="match status" value="1"/>
</dbReference>
<dbReference type="AlphaFoldDB" id="A0A0R2AKE2"/>
<evidence type="ECO:0000313" key="1">
    <source>
        <dbReference type="EMBL" id="KRM64971.1"/>
    </source>
</evidence>
<accession>A0A0R2AKE2</accession>
<protein>
    <submittedName>
        <fullName evidence="1">Uncharacterized protein</fullName>
    </submittedName>
</protein>
<dbReference type="InterPro" id="IPR023324">
    <property type="entry name" value="BH2638-like_sf"/>
</dbReference>
<organism evidence="1 2">
    <name type="scientific">Ligilactobacillus agilis DSM 20509</name>
    <dbReference type="NCBI Taxonomy" id="1423718"/>
    <lineage>
        <taxon>Bacteria</taxon>
        <taxon>Bacillati</taxon>
        <taxon>Bacillota</taxon>
        <taxon>Bacilli</taxon>
        <taxon>Lactobacillales</taxon>
        <taxon>Lactobacillaceae</taxon>
        <taxon>Ligilactobacillus</taxon>
    </lineage>
</organism>
<evidence type="ECO:0000313" key="2">
    <source>
        <dbReference type="Proteomes" id="UP000051008"/>
    </source>
</evidence>
<proteinExistence type="predicted"/>
<name>A0A0R2AKE2_9LACO</name>
<dbReference type="Gene3D" id="1.10.220.80">
    <property type="entry name" value="BH2638-like"/>
    <property type="match status" value="1"/>
</dbReference>
<dbReference type="InterPro" id="IPR007920">
    <property type="entry name" value="UPF0223"/>
</dbReference>
<dbReference type="Proteomes" id="UP000051008">
    <property type="component" value="Unassembled WGS sequence"/>
</dbReference>
<dbReference type="OrthoDB" id="1649074at2"/>
<gene>
    <name evidence="1" type="ORF">FC14_GL001622</name>
</gene>
<keyword evidence="2" id="KW-1185">Reference proteome</keyword>
<dbReference type="EMBL" id="AYYP01000022">
    <property type="protein sequence ID" value="KRM64971.1"/>
    <property type="molecule type" value="Genomic_DNA"/>
</dbReference>
<sequence length="91" mass="10574">MRNNVEYPLLAEWTTTEIIKVSEFYLQIEQANTVGIDRVKLLKTYQDYLKIVPAKMVQKQIDKQFEAASGYSIYRTIQAAKQGTKKMVKIN</sequence>
<dbReference type="SUPFAM" id="SSF158504">
    <property type="entry name" value="BH2638-like"/>
    <property type="match status" value="1"/>
</dbReference>